<protein>
    <submittedName>
        <fullName evidence="1">Uncharacterized protein</fullName>
    </submittedName>
</protein>
<dbReference type="AlphaFoldDB" id="A0A2D4NIH9"/>
<evidence type="ECO:0000313" key="1">
    <source>
        <dbReference type="EMBL" id="LAB45118.1"/>
    </source>
</evidence>
<name>A0A2D4NIH9_9SAUR</name>
<reference evidence="1" key="1">
    <citation type="submission" date="2017-07" db="EMBL/GenBank/DDBJ databases">
        <authorList>
            <person name="Mikheyev A."/>
            <person name="Grau M."/>
        </authorList>
    </citation>
    <scope>NUCLEOTIDE SEQUENCE</scope>
    <source>
        <tissue evidence="1">Venom_gland</tissue>
    </source>
</reference>
<accession>A0A2D4NIH9</accession>
<organism evidence="1">
    <name type="scientific">Micrurus spixii</name>
    <name type="common">Amazon coral snake</name>
    <dbReference type="NCBI Taxonomy" id="129469"/>
    <lineage>
        <taxon>Eukaryota</taxon>
        <taxon>Metazoa</taxon>
        <taxon>Chordata</taxon>
        <taxon>Craniata</taxon>
        <taxon>Vertebrata</taxon>
        <taxon>Euteleostomi</taxon>
        <taxon>Lepidosauria</taxon>
        <taxon>Squamata</taxon>
        <taxon>Bifurcata</taxon>
        <taxon>Unidentata</taxon>
        <taxon>Episquamata</taxon>
        <taxon>Toxicofera</taxon>
        <taxon>Serpentes</taxon>
        <taxon>Colubroidea</taxon>
        <taxon>Elapidae</taxon>
        <taxon>Elapinae</taxon>
        <taxon>Micrurus</taxon>
    </lineage>
</organism>
<sequence>MDAPRLCLPEPVRIRRSLYWPDPPLLMYGSISNWNKIDQVIALISKNHSKLAMSTCKLLEEIATVSEESLQLGEFNLVSLLKKKLIMTSIPIFVHGYLTSMCSTKKLCHI</sequence>
<dbReference type="EMBL" id="IACM01173793">
    <property type="protein sequence ID" value="LAB45118.1"/>
    <property type="molecule type" value="Transcribed_RNA"/>
</dbReference>
<proteinExistence type="predicted"/>
<reference evidence="1" key="2">
    <citation type="submission" date="2017-11" db="EMBL/GenBank/DDBJ databases">
        <title>Coralsnake Venomics: Analyses of Venom Gland Transcriptomes and Proteomes of Six Brazilian Taxa.</title>
        <authorList>
            <person name="Aird S.D."/>
            <person name="Jorge da Silva N."/>
            <person name="Qiu L."/>
            <person name="Villar-Briones A."/>
            <person name="Aparecida-Saddi V."/>
            <person name="Campos-Telles M.P."/>
            <person name="Grau M."/>
            <person name="Mikheyev A.S."/>
        </authorList>
    </citation>
    <scope>NUCLEOTIDE SEQUENCE</scope>
    <source>
        <tissue evidence="1">Venom_gland</tissue>
    </source>
</reference>